<dbReference type="InterPro" id="IPR011060">
    <property type="entry name" value="RibuloseP-bd_barrel"/>
</dbReference>
<keyword evidence="4" id="KW-1185">Reference proteome</keyword>
<dbReference type="STRING" id="573413.Spirs_0819"/>
<dbReference type="KEGG" id="ssm:Spirs_0819"/>
<dbReference type="GO" id="GO:0005975">
    <property type="term" value="P:carbohydrate metabolic process"/>
    <property type="evidence" value="ECO:0007669"/>
    <property type="project" value="InterPro"/>
</dbReference>
<dbReference type="HOGENOM" id="CLU_054856_2_0_12"/>
<dbReference type="GO" id="GO:0046872">
    <property type="term" value="F:metal ion binding"/>
    <property type="evidence" value="ECO:0007669"/>
    <property type="project" value="UniProtKB-KW"/>
</dbReference>
<protein>
    <submittedName>
        <fullName evidence="3">Ribulose-phosphate 3-epimerase</fullName>
        <ecNumber evidence="3">5.1.3.1</ecNumber>
    </submittedName>
</protein>
<dbReference type="EMBL" id="CP002116">
    <property type="protein sequence ID" value="ADK79954.1"/>
    <property type="molecule type" value="Genomic_DNA"/>
</dbReference>
<evidence type="ECO:0000256" key="2">
    <source>
        <dbReference type="ARBA" id="ARBA00023235"/>
    </source>
</evidence>
<dbReference type="InterPro" id="IPR013785">
    <property type="entry name" value="Aldolase_TIM"/>
</dbReference>
<keyword evidence="2 3" id="KW-0413">Isomerase</keyword>
<sequence>MQLDDLYTKKQSRMLLDVSLWSGNLVNLEKSINETKNYADVYHLDVSDAHFVPGLLFFPDLIHAINMKTDIPLHTHLMMEDPIKHVDAFIESGSDFITVHLELGEKKVGEIIAYLKKKCIHVGLSICVESDIMLLEKYLDDLDLILLMGTKIGIKGVSMEKNTPDRVKGIKAMIQAHGLENKIILSVDGGIREHTVPLLREAGADMITPGSLVFNSKNLTDTVSWLHTLN</sequence>
<dbReference type="Pfam" id="PF00834">
    <property type="entry name" value="Ribul_P_3_epim"/>
    <property type="match status" value="1"/>
</dbReference>
<keyword evidence="1" id="KW-0479">Metal-binding</keyword>
<dbReference type="Gene3D" id="3.20.20.70">
    <property type="entry name" value="Aldolase class I"/>
    <property type="match status" value="1"/>
</dbReference>
<dbReference type="PANTHER" id="PTHR11749">
    <property type="entry name" value="RIBULOSE-5-PHOSPHATE-3-EPIMERASE"/>
    <property type="match status" value="1"/>
</dbReference>
<gene>
    <name evidence="3" type="ordered locus">Spirs_0819</name>
</gene>
<name>E1RC74_SEDSS</name>
<dbReference type="AlphaFoldDB" id="E1RC74"/>
<evidence type="ECO:0000313" key="3">
    <source>
        <dbReference type="EMBL" id="ADK79954.1"/>
    </source>
</evidence>
<dbReference type="EC" id="5.1.3.1" evidence="3"/>
<dbReference type="GO" id="GO:0004750">
    <property type="term" value="F:D-ribulose-phosphate 3-epimerase activity"/>
    <property type="evidence" value="ECO:0007669"/>
    <property type="project" value="UniProtKB-EC"/>
</dbReference>
<proteinExistence type="predicted"/>
<dbReference type="InterPro" id="IPR000056">
    <property type="entry name" value="Ribul_P_3_epim-like"/>
</dbReference>
<evidence type="ECO:0000256" key="1">
    <source>
        <dbReference type="ARBA" id="ARBA00022723"/>
    </source>
</evidence>
<dbReference type="Proteomes" id="UP000002318">
    <property type="component" value="Chromosome"/>
</dbReference>
<evidence type="ECO:0000313" key="4">
    <source>
        <dbReference type="Proteomes" id="UP000002318"/>
    </source>
</evidence>
<accession>E1RC74</accession>
<dbReference type="RefSeq" id="WP_013253418.1">
    <property type="nucleotide sequence ID" value="NC_014364.1"/>
</dbReference>
<reference evidence="3 4" key="1">
    <citation type="journal article" date="2010" name="Stand. Genomic Sci.">
        <title>Complete genome sequence of Spirochaeta smaragdinae type strain (SEBR 4228).</title>
        <authorList>
            <person name="Mavromatis K."/>
            <person name="Yasawong M."/>
            <person name="Chertkov O."/>
            <person name="Lapidus A."/>
            <person name="Lucas S."/>
            <person name="Nolan M."/>
            <person name="Del Rio T.G."/>
            <person name="Tice H."/>
            <person name="Cheng J.F."/>
            <person name="Pitluck S."/>
            <person name="Liolios K."/>
            <person name="Ivanova N."/>
            <person name="Tapia R."/>
            <person name="Han C."/>
            <person name="Bruce D."/>
            <person name="Goodwin L."/>
            <person name="Pati A."/>
            <person name="Chen A."/>
            <person name="Palaniappan K."/>
            <person name="Land M."/>
            <person name="Hauser L."/>
            <person name="Chang Y.J."/>
            <person name="Jeffries C.D."/>
            <person name="Detter J.C."/>
            <person name="Rohde M."/>
            <person name="Brambilla E."/>
            <person name="Spring S."/>
            <person name="Goker M."/>
            <person name="Sikorski J."/>
            <person name="Woyke T."/>
            <person name="Bristow J."/>
            <person name="Eisen J.A."/>
            <person name="Markowitz V."/>
            <person name="Hugenholtz P."/>
            <person name="Klenk H.P."/>
            <person name="Kyrpides N.C."/>
        </authorList>
    </citation>
    <scope>NUCLEOTIDE SEQUENCE [LARGE SCALE GENOMIC DNA]</scope>
    <source>
        <strain evidence="4">DSM 11293 / JCM 15392 / SEBR 4228</strain>
    </source>
</reference>
<dbReference type="eggNOG" id="COG0036">
    <property type="taxonomic scope" value="Bacteria"/>
</dbReference>
<organism evidence="3 4">
    <name type="scientific">Sediminispirochaeta smaragdinae (strain DSM 11293 / JCM 15392 / SEBR 4228)</name>
    <name type="common">Spirochaeta smaragdinae</name>
    <dbReference type="NCBI Taxonomy" id="573413"/>
    <lineage>
        <taxon>Bacteria</taxon>
        <taxon>Pseudomonadati</taxon>
        <taxon>Spirochaetota</taxon>
        <taxon>Spirochaetia</taxon>
        <taxon>Spirochaetales</taxon>
        <taxon>Spirochaetaceae</taxon>
        <taxon>Sediminispirochaeta</taxon>
    </lineage>
</organism>
<dbReference type="SUPFAM" id="SSF51366">
    <property type="entry name" value="Ribulose-phoshate binding barrel"/>
    <property type="match status" value="1"/>
</dbReference>